<dbReference type="InterPro" id="IPR023393">
    <property type="entry name" value="START-like_dom_sf"/>
</dbReference>
<protein>
    <recommendedName>
        <fullName evidence="3">SRPBCC family protein</fullName>
    </recommendedName>
</protein>
<dbReference type="Gene3D" id="3.30.530.20">
    <property type="match status" value="1"/>
</dbReference>
<gene>
    <name evidence="2" type="ORF">METZ01_LOCUS168897</name>
</gene>
<organism evidence="2">
    <name type="scientific">marine metagenome</name>
    <dbReference type="NCBI Taxonomy" id="408172"/>
    <lineage>
        <taxon>unclassified sequences</taxon>
        <taxon>metagenomes</taxon>
        <taxon>ecological metagenomes</taxon>
    </lineage>
</organism>
<sequence>MILIIATLAFFIVTALFIIDMNSEQTITSEFSSYLQPFSAETIVKHNYSSKPEIVWGEITNLSDYNFWFPGVLRILPVVSSDRYVHKYSFDKFELAPGALIRLRPNTLSPLYQGRITSVEKNKKLSFEVRFNPVHKEQIVFDLEPIPEGTSVTCRRTSTGLFSWMSIWGFSNNKSKILDNLGYLIPEDEEDPSDQTDSAADAGPQYSREATIARAVQAGLDGNMD</sequence>
<evidence type="ECO:0000313" key="2">
    <source>
        <dbReference type="EMBL" id="SVB16043.1"/>
    </source>
</evidence>
<proteinExistence type="predicted"/>
<dbReference type="EMBL" id="UINC01030901">
    <property type="protein sequence ID" value="SVB16043.1"/>
    <property type="molecule type" value="Genomic_DNA"/>
</dbReference>
<feature type="non-terminal residue" evidence="2">
    <location>
        <position position="225"/>
    </location>
</feature>
<accession>A0A382BSJ6</accession>
<name>A0A382BSJ6_9ZZZZ</name>
<reference evidence="2" key="1">
    <citation type="submission" date="2018-05" db="EMBL/GenBank/DDBJ databases">
        <authorList>
            <person name="Lanie J.A."/>
            <person name="Ng W.-L."/>
            <person name="Kazmierczak K.M."/>
            <person name="Andrzejewski T.M."/>
            <person name="Davidsen T.M."/>
            <person name="Wayne K.J."/>
            <person name="Tettelin H."/>
            <person name="Glass J.I."/>
            <person name="Rusch D."/>
            <person name="Podicherti R."/>
            <person name="Tsui H.-C.T."/>
            <person name="Winkler M.E."/>
        </authorList>
    </citation>
    <scope>NUCLEOTIDE SEQUENCE</scope>
</reference>
<dbReference type="SUPFAM" id="SSF55961">
    <property type="entry name" value="Bet v1-like"/>
    <property type="match status" value="1"/>
</dbReference>
<dbReference type="AlphaFoldDB" id="A0A382BSJ6"/>
<evidence type="ECO:0008006" key="3">
    <source>
        <dbReference type="Google" id="ProtNLM"/>
    </source>
</evidence>
<evidence type="ECO:0000256" key="1">
    <source>
        <dbReference type="SAM" id="MobiDB-lite"/>
    </source>
</evidence>
<feature type="region of interest" description="Disordered" evidence="1">
    <location>
        <begin position="186"/>
        <end position="208"/>
    </location>
</feature>